<reference evidence="3" key="1">
    <citation type="journal article" date="2015" name="Nat. Genet.">
        <title>The genome and transcriptome of the zoonotic hookworm Ancylostoma ceylanicum identify infection-specific gene families.</title>
        <authorList>
            <person name="Schwarz E.M."/>
            <person name="Hu Y."/>
            <person name="Antoshechkin I."/>
            <person name="Miller M.M."/>
            <person name="Sternberg P.W."/>
            <person name="Aroian R.V."/>
        </authorList>
    </citation>
    <scope>NUCLEOTIDE SEQUENCE</scope>
    <source>
        <strain evidence="3">HY135</strain>
    </source>
</reference>
<sequence>MWFLVAFLLCFGAVHGGSSQCTCNMQESFFDFVIQTEIASDGVAEEGLKSYGIKDTTFLRPLDFKRKFGDKVYTNVETSGGQCGAELQVGSRYILKGIVRICALIDLTLLEYDFARKLADESAKPMVTSCGILEICSKSSEKNN</sequence>
<organism evidence="2 3">
    <name type="scientific">Ancylostoma ceylanicum</name>
    <dbReference type="NCBI Taxonomy" id="53326"/>
    <lineage>
        <taxon>Eukaryota</taxon>
        <taxon>Metazoa</taxon>
        <taxon>Ecdysozoa</taxon>
        <taxon>Nematoda</taxon>
        <taxon>Chromadorea</taxon>
        <taxon>Rhabditida</taxon>
        <taxon>Rhabditina</taxon>
        <taxon>Rhabditomorpha</taxon>
        <taxon>Strongyloidea</taxon>
        <taxon>Ancylostomatidae</taxon>
        <taxon>Ancylostomatinae</taxon>
        <taxon>Ancylostoma</taxon>
    </lineage>
</organism>
<dbReference type="EMBL" id="JARK01001340">
    <property type="protein sequence ID" value="EYC31085.1"/>
    <property type="molecule type" value="Genomic_DNA"/>
</dbReference>
<dbReference type="Proteomes" id="UP000024635">
    <property type="component" value="Unassembled WGS sequence"/>
</dbReference>
<protein>
    <recommendedName>
        <fullName evidence="4">NTR domain-containing protein</fullName>
    </recommendedName>
</protein>
<dbReference type="AlphaFoldDB" id="A0A016VUN3"/>
<gene>
    <name evidence="2" type="primary">Acey_s0004.g1949</name>
    <name evidence="2" type="ORF">Y032_0004g1949</name>
</gene>
<evidence type="ECO:0000313" key="3">
    <source>
        <dbReference type="Proteomes" id="UP000024635"/>
    </source>
</evidence>
<feature type="signal peptide" evidence="1">
    <location>
        <begin position="1"/>
        <end position="16"/>
    </location>
</feature>
<accession>A0A016VUN3</accession>
<comment type="caution">
    <text evidence="2">The sequence shown here is derived from an EMBL/GenBank/DDBJ whole genome shotgun (WGS) entry which is preliminary data.</text>
</comment>
<evidence type="ECO:0008006" key="4">
    <source>
        <dbReference type="Google" id="ProtNLM"/>
    </source>
</evidence>
<evidence type="ECO:0000256" key="1">
    <source>
        <dbReference type="SAM" id="SignalP"/>
    </source>
</evidence>
<proteinExistence type="predicted"/>
<keyword evidence="1" id="KW-0732">Signal</keyword>
<keyword evidence="3" id="KW-1185">Reference proteome</keyword>
<feature type="chain" id="PRO_5001493933" description="NTR domain-containing protein" evidence="1">
    <location>
        <begin position="17"/>
        <end position="144"/>
    </location>
</feature>
<evidence type="ECO:0000313" key="2">
    <source>
        <dbReference type="EMBL" id="EYC31085.1"/>
    </source>
</evidence>
<name>A0A016VUN3_9BILA</name>